<evidence type="ECO:0000313" key="5">
    <source>
        <dbReference type="Proteomes" id="UP001596501"/>
    </source>
</evidence>
<dbReference type="RefSeq" id="WP_382228524.1">
    <property type="nucleotide sequence ID" value="NZ_JBHTCA010000045.1"/>
</dbReference>
<keyword evidence="1" id="KW-0862">Zinc</keyword>
<evidence type="ECO:0000256" key="2">
    <source>
        <dbReference type="SAM" id="MobiDB-lite"/>
    </source>
</evidence>
<dbReference type="Pfam" id="PF21810">
    <property type="entry name" value="DUF6880"/>
    <property type="match status" value="1"/>
</dbReference>
<dbReference type="EMBL" id="JBHTCA010000045">
    <property type="protein sequence ID" value="MFC7411724.1"/>
    <property type="molecule type" value="Genomic_DNA"/>
</dbReference>
<sequence length="661" mass="72258">MTDALPGAHDNGTSNGTPDGALTGGLTEEVIKGLIEALSDTALRSLAGKAVFGRAKDYVTSNAITVIAEEGGAIPAIYAEIIGTDIYLTEVSVRDGSVGGGCDCPHAEDGTFCKHQVALAMVWRNLLGTPRSTPHSGGPTGIAADAPTASPTLADRTARLITKEVAQHQALETFLNSRPVSELASKLMDLANRDAGIAKELNQWIRLDQPVASVVEHKTLVTEMLAVGRSFVPASQSHKYVQRAEAVLPLLDRALKTDPEGALALTQHAMRRTWAAFQQVDDSYGNVGELCRSVAARWVNAVQANGPQPAAFGTAYLKLRLEDPFGCFDTGAVETAMGAAALTRFRQKLHESWRKAKDEVLAHRQTAGGRSASKYIAALHEVHSLSDSAQLFTLERMHLQQLAAQGDIDAALSVLKEDLNNSTDHVRVVQFLEQHGRMRDAFSHAEAAIKAFPDDWQVQDCALRAYERDGWTAEAFDLRMRRFRARPGPETYLAVLAAAGHAGHDVESTRKTILNAIAEQEILLTHSRSQRTGHTRFGPQRLLGPGPNERDVSLRASLLCAENHWGEALQLVQPPAYCSEQVLEHIALHLGHAQWDQAVTLLQRVLTSTMLRATSPYRRELDLVRKILARMGHDITRRHWLLHLASVHKAKRNFVRDLPVV</sequence>
<accession>A0ABW2QQQ4</accession>
<name>A0ABW2QQQ4_9BURK</name>
<feature type="domain" description="SWIM-type" evidence="3">
    <location>
        <begin position="87"/>
        <end position="124"/>
    </location>
</feature>
<organism evidence="4 5">
    <name type="scientific">Hydrogenophaga atypica</name>
    <dbReference type="NCBI Taxonomy" id="249409"/>
    <lineage>
        <taxon>Bacteria</taxon>
        <taxon>Pseudomonadati</taxon>
        <taxon>Pseudomonadota</taxon>
        <taxon>Betaproteobacteria</taxon>
        <taxon>Burkholderiales</taxon>
        <taxon>Comamonadaceae</taxon>
        <taxon>Hydrogenophaga</taxon>
    </lineage>
</organism>
<keyword evidence="5" id="KW-1185">Reference proteome</keyword>
<proteinExistence type="predicted"/>
<dbReference type="InterPro" id="IPR007527">
    <property type="entry name" value="Znf_SWIM"/>
</dbReference>
<gene>
    <name evidence="4" type="ORF">ACFQPB_22980</name>
</gene>
<comment type="caution">
    <text evidence="4">The sequence shown here is derived from an EMBL/GenBank/DDBJ whole genome shotgun (WGS) entry which is preliminary data.</text>
</comment>
<dbReference type="Proteomes" id="UP001596501">
    <property type="component" value="Unassembled WGS sequence"/>
</dbReference>
<dbReference type="InterPro" id="IPR049245">
    <property type="entry name" value="DUF6880"/>
</dbReference>
<protein>
    <submittedName>
        <fullName evidence="4">SWIM zinc finger domain-containing protein</fullName>
    </submittedName>
</protein>
<dbReference type="PROSITE" id="PS50966">
    <property type="entry name" value="ZF_SWIM"/>
    <property type="match status" value="1"/>
</dbReference>
<reference evidence="5" key="1">
    <citation type="journal article" date="2019" name="Int. J. Syst. Evol. Microbiol.">
        <title>The Global Catalogue of Microorganisms (GCM) 10K type strain sequencing project: providing services to taxonomists for standard genome sequencing and annotation.</title>
        <authorList>
            <consortium name="The Broad Institute Genomics Platform"/>
            <consortium name="The Broad Institute Genome Sequencing Center for Infectious Disease"/>
            <person name="Wu L."/>
            <person name="Ma J."/>
        </authorList>
    </citation>
    <scope>NUCLEOTIDE SEQUENCE [LARGE SCALE GENOMIC DNA]</scope>
    <source>
        <strain evidence="5">CGMCC 1.12371</strain>
    </source>
</reference>
<feature type="region of interest" description="Disordered" evidence="2">
    <location>
        <begin position="1"/>
        <end position="22"/>
    </location>
</feature>
<evidence type="ECO:0000313" key="4">
    <source>
        <dbReference type="EMBL" id="MFC7411724.1"/>
    </source>
</evidence>
<evidence type="ECO:0000259" key="3">
    <source>
        <dbReference type="PROSITE" id="PS50966"/>
    </source>
</evidence>
<evidence type="ECO:0000256" key="1">
    <source>
        <dbReference type="PROSITE-ProRule" id="PRU00325"/>
    </source>
</evidence>
<keyword evidence="1" id="KW-0479">Metal-binding</keyword>
<keyword evidence="1" id="KW-0863">Zinc-finger</keyword>